<proteinExistence type="predicted"/>
<dbReference type="InterPro" id="IPR006827">
    <property type="entry name" value="Lant_deHydtase_N"/>
</dbReference>
<gene>
    <name evidence="2" type="ORF">Psuf_059580</name>
</gene>
<protein>
    <submittedName>
        <fullName evidence="2">Lantibiotic dehydratase</fullName>
    </submittedName>
</protein>
<dbReference type="EMBL" id="AP022871">
    <property type="protein sequence ID" value="BCB88645.1"/>
    <property type="molecule type" value="Genomic_DNA"/>
</dbReference>
<reference evidence="2 3" key="2">
    <citation type="submission" date="2020-03" db="EMBL/GenBank/DDBJ databases">
        <authorList>
            <person name="Ichikawa N."/>
            <person name="Kimura A."/>
            <person name="Kitahashi Y."/>
            <person name="Uohara A."/>
        </authorList>
    </citation>
    <scope>NUCLEOTIDE SEQUENCE [LARGE SCALE GENOMIC DNA]</scope>
    <source>
        <strain evidence="2 3">NBRC 105367</strain>
    </source>
</reference>
<evidence type="ECO:0000313" key="2">
    <source>
        <dbReference type="EMBL" id="BCB88645.1"/>
    </source>
</evidence>
<organism evidence="2 3">
    <name type="scientific">Phytohabitans suffuscus</name>
    <dbReference type="NCBI Taxonomy" id="624315"/>
    <lineage>
        <taxon>Bacteria</taxon>
        <taxon>Bacillati</taxon>
        <taxon>Actinomycetota</taxon>
        <taxon>Actinomycetes</taxon>
        <taxon>Micromonosporales</taxon>
        <taxon>Micromonosporaceae</taxon>
    </lineage>
</organism>
<reference evidence="2 3" key="1">
    <citation type="submission" date="2020-03" db="EMBL/GenBank/DDBJ databases">
        <title>Whole genome shotgun sequence of Phytohabitans suffuscus NBRC 105367.</title>
        <authorList>
            <person name="Komaki H."/>
            <person name="Tamura T."/>
        </authorList>
    </citation>
    <scope>NUCLEOTIDE SEQUENCE [LARGE SCALE GENOMIC DNA]</scope>
    <source>
        <strain evidence="2 3">NBRC 105367</strain>
    </source>
</reference>
<sequence length="781" mass="86466">MAGSDWTLWNHVLLRSAGFPVDGPLRLADEALASAADDLGADAGRRKQFEALWRQHAQARVAQTAAIAADPMFRLALTWQNHKILDNAVEPFLTRARRGAPRTHKMRVREQVIAAYWQRYCAKCESIGFFGPTTWASIEDSGPVVTTSHGSSLVDHRAVFFEAWAVDRLARTLEREHDLPRFTAPRRSPHIRAEGDTVVLPNGVREPLDALSREILSTVDGRVPAVDLAATVTAHCPAVTPQQVLQALTTLRRKGWLIWRFELSPTVRPETELRAFLEGLDPAVGRPALARLDVLEQARDAVTDAFLDERRLGPALASLDEVFVKATGSAATRNDGQTYGGRTLVYPECRRDLAASFGPDLVDAMAPLALILDSIRWLLHQVGQSVLALIRAAHDDLVARGHHTPNATMLWTACTAMLGGQLRTVVEQALAELHRRWRSVLRVPVGARSAELRLADIRQAVADAFAAPPAGWSGARWCSPDLMVAAQSEEAFREGRYRLVLGEVHAAVNTVDYGSMVPLHRRPHELMACLDADHPQPRLLVALPREGRPRLNPRLHPALVRDTDHRLVVMPHVPVPVRGQVQLGADVPVLSGPDGLYLRLPDGSRFGVLDLFANAIGGEVAQVFDLYPAGYRPRIVVDRMVIARERWWLRAADLGFATLPDEAERFVACRAWQRRNRLPRRIFVKSPLEAKPFYVDFASPAYVELLVTAARRAAREGTEVHLGVTEMLPDLDETWLTDAAARRYVAELRFVAFDTRSARADFYPAQAPGPPVGADPAQETD</sequence>
<dbReference type="Proteomes" id="UP000503011">
    <property type="component" value="Chromosome"/>
</dbReference>
<keyword evidence="3" id="KW-1185">Reference proteome</keyword>
<dbReference type="RefSeq" id="WP_173160180.1">
    <property type="nucleotide sequence ID" value="NZ_AP022871.1"/>
</dbReference>
<dbReference type="AlphaFoldDB" id="A0A6F8YR26"/>
<feature type="domain" description="Lantibiotic dehydratase N-terminal" evidence="1">
    <location>
        <begin position="630"/>
        <end position="706"/>
    </location>
</feature>
<feature type="domain" description="Lantibiotic dehydratase N-terminal" evidence="1">
    <location>
        <begin position="69"/>
        <end position="311"/>
    </location>
</feature>
<evidence type="ECO:0000313" key="3">
    <source>
        <dbReference type="Proteomes" id="UP000503011"/>
    </source>
</evidence>
<dbReference type="Pfam" id="PF04738">
    <property type="entry name" value="Lant_dehydr_N"/>
    <property type="match status" value="2"/>
</dbReference>
<evidence type="ECO:0000259" key="1">
    <source>
        <dbReference type="Pfam" id="PF04738"/>
    </source>
</evidence>
<name>A0A6F8YR26_9ACTN</name>
<dbReference type="KEGG" id="psuu:Psuf_059580"/>
<accession>A0A6F8YR26</accession>